<dbReference type="AlphaFoldDB" id="A0A7Y9EPH6"/>
<dbReference type="Proteomes" id="UP000529783">
    <property type="component" value="Unassembled WGS sequence"/>
</dbReference>
<keyword evidence="1" id="KW-0472">Membrane</keyword>
<dbReference type="EMBL" id="JACCBA010000001">
    <property type="protein sequence ID" value="NYD51527.1"/>
    <property type="molecule type" value="Genomic_DNA"/>
</dbReference>
<sequence>MADAGDESREREPRSWVVRRWAAPLALSVSVAASIGAVHLLVDGPAATAALPGGQRMPRFVIEVGEIGSSPQEGGPKPWFQVRAAGAGGGARAVDSVPAPRSAGPAQSLIAGPGGLFVFSSFREKTCTTRFHRFRLTGGGRVKDLGPLTRDTVPARVAGPAMSPDGERLAYATAPCAKAARPQATVTVLDLGSGRRRTWSAAAPSFVGEIVWARDSRTLGYTLGDVRPESDPRPFQKRRVGNVAVHALDTGGRGADLRSGRVLFRQSDDSAAVTTAVMNPDGRTGYGAMKKARPASFVVFSFAAGRPMKVTQTIKLEPGVGTAIGFTTHDGPRYACLGGIDSFGRTDDRGFMEALGSDRGCAVAYAT</sequence>
<keyword evidence="1" id="KW-0812">Transmembrane</keyword>
<reference evidence="2 3" key="1">
    <citation type="submission" date="2020-07" db="EMBL/GenBank/DDBJ databases">
        <title>Sequencing the genomes of 1000 actinobacteria strains.</title>
        <authorList>
            <person name="Klenk H.-P."/>
        </authorList>
    </citation>
    <scope>NUCLEOTIDE SEQUENCE [LARGE SCALE GENOMIC DNA]</scope>
    <source>
        <strain evidence="2 3">DSM 40398</strain>
    </source>
</reference>
<keyword evidence="3" id="KW-1185">Reference proteome</keyword>
<dbReference type="InterPro" id="IPR011042">
    <property type="entry name" value="6-blade_b-propeller_TolB-like"/>
</dbReference>
<comment type="caution">
    <text evidence="2">The sequence shown here is derived from an EMBL/GenBank/DDBJ whole genome shotgun (WGS) entry which is preliminary data.</text>
</comment>
<protein>
    <recommendedName>
        <fullName evidence="4">WD40 repeat protein</fullName>
    </recommendedName>
</protein>
<dbReference type="SUPFAM" id="SSF82171">
    <property type="entry name" value="DPP6 N-terminal domain-like"/>
    <property type="match status" value="1"/>
</dbReference>
<gene>
    <name evidence="2" type="ORF">BJY14_007510</name>
</gene>
<dbReference type="RefSeq" id="WP_179847906.1">
    <property type="nucleotide sequence ID" value="NZ_JACCBA010000001.1"/>
</dbReference>
<feature type="transmembrane region" description="Helical" evidence="1">
    <location>
        <begin position="21"/>
        <end position="42"/>
    </location>
</feature>
<dbReference type="Gene3D" id="2.120.10.30">
    <property type="entry name" value="TolB, C-terminal domain"/>
    <property type="match status" value="1"/>
</dbReference>
<evidence type="ECO:0008006" key="4">
    <source>
        <dbReference type="Google" id="ProtNLM"/>
    </source>
</evidence>
<evidence type="ECO:0000256" key="1">
    <source>
        <dbReference type="SAM" id="Phobius"/>
    </source>
</evidence>
<evidence type="ECO:0000313" key="3">
    <source>
        <dbReference type="Proteomes" id="UP000529783"/>
    </source>
</evidence>
<proteinExistence type="predicted"/>
<accession>A0A7Y9EPH6</accession>
<keyword evidence="1" id="KW-1133">Transmembrane helix</keyword>
<evidence type="ECO:0000313" key="2">
    <source>
        <dbReference type="EMBL" id="NYD51527.1"/>
    </source>
</evidence>
<name>A0A7Y9EPH6_9ACTN</name>
<organism evidence="2 3">
    <name type="scientific">Actinomadura luteofluorescens</name>
    <dbReference type="NCBI Taxonomy" id="46163"/>
    <lineage>
        <taxon>Bacteria</taxon>
        <taxon>Bacillati</taxon>
        <taxon>Actinomycetota</taxon>
        <taxon>Actinomycetes</taxon>
        <taxon>Streptosporangiales</taxon>
        <taxon>Thermomonosporaceae</taxon>
        <taxon>Actinomadura</taxon>
    </lineage>
</organism>